<evidence type="ECO:0000313" key="10">
    <source>
        <dbReference type="Proteomes" id="UP001409585"/>
    </source>
</evidence>
<dbReference type="SMART" id="SM00387">
    <property type="entry name" value="HATPase_c"/>
    <property type="match status" value="1"/>
</dbReference>
<dbReference type="PROSITE" id="PS50109">
    <property type="entry name" value="HIS_KIN"/>
    <property type="match status" value="1"/>
</dbReference>
<dbReference type="EC" id="2.7.13.3" evidence="2"/>
<comment type="caution">
    <text evidence="9">The sequence shown here is derived from an EMBL/GenBank/DDBJ whole genome shotgun (WGS) entry which is preliminary data.</text>
</comment>
<dbReference type="InterPro" id="IPR003661">
    <property type="entry name" value="HisK_dim/P_dom"/>
</dbReference>
<dbReference type="SUPFAM" id="SSF47384">
    <property type="entry name" value="Homodimeric domain of signal transducing histidine kinase"/>
    <property type="match status" value="1"/>
</dbReference>
<evidence type="ECO:0000256" key="6">
    <source>
        <dbReference type="SAM" id="Phobius"/>
    </source>
</evidence>
<evidence type="ECO:0000256" key="2">
    <source>
        <dbReference type="ARBA" id="ARBA00012438"/>
    </source>
</evidence>
<dbReference type="InterPro" id="IPR036097">
    <property type="entry name" value="HisK_dim/P_sf"/>
</dbReference>
<feature type="transmembrane region" description="Helical" evidence="6">
    <location>
        <begin position="190"/>
        <end position="207"/>
    </location>
</feature>
<dbReference type="InterPro" id="IPR036890">
    <property type="entry name" value="HATPase_C_sf"/>
</dbReference>
<proteinExistence type="predicted"/>
<dbReference type="Pfam" id="PF00512">
    <property type="entry name" value="HisKA"/>
    <property type="match status" value="1"/>
</dbReference>
<dbReference type="Gene3D" id="3.30.450.20">
    <property type="entry name" value="PAS domain"/>
    <property type="match status" value="1"/>
</dbReference>
<comment type="catalytic activity">
    <reaction evidence="1">
        <text>ATP + protein L-histidine = ADP + protein N-phospho-L-histidine.</text>
        <dbReference type="EC" id="2.7.13.3"/>
    </reaction>
</comment>
<keyword evidence="6" id="KW-1133">Transmembrane helix</keyword>
<evidence type="ECO:0000313" key="9">
    <source>
        <dbReference type="EMBL" id="GAA4947704.1"/>
    </source>
</evidence>
<dbReference type="InterPro" id="IPR005467">
    <property type="entry name" value="His_kinase_dom"/>
</dbReference>
<name>A0AAV3U539_9ALTE</name>
<dbReference type="Proteomes" id="UP001409585">
    <property type="component" value="Unassembled WGS sequence"/>
</dbReference>
<dbReference type="GO" id="GO:0005886">
    <property type="term" value="C:plasma membrane"/>
    <property type="evidence" value="ECO:0007669"/>
    <property type="project" value="UniProtKB-ARBA"/>
</dbReference>
<reference evidence="10" key="1">
    <citation type="journal article" date="2019" name="Int. J. Syst. Evol. Microbiol.">
        <title>The Global Catalogue of Microorganisms (GCM) 10K type strain sequencing project: providing services to taxonomists for standard genome sequencing and annotation.</title>
        <authorList>
            <consortium name="The Broad Institute Genomics Platform"/>
            <consortium name="The Broad Institute Genome Sequencing Center for Infectious Disease"/>
            <person name="Wu L."/>
            <person name="Ma J."/>
        </authorList>
    </citation>
    <scope>NUCLEOTIDE SEQUENCE [LARGE SCALE GENOMIC DNA]</scope>
    <source>
        <strain evidence="10">JCM 19134</strain>
    </source>
</reference>
<keyword evidence="10" id="KW-1185">Reference proteome</keyword>
<evidence type="ECO:0000259" key="7">
    <source>
        <dbReference type="PROSITE" id="PS50109"/>
    </source>
</evidence>
<dbReference type="CDD" id="cd19410">
    <property type="entry name" value="HK9-like_sensor"/>
    <property type="match status" value="1"/>
</dbReference>
<evidence type="ECO:0000259" key="8">
    <source>
        <dbReference type="PROSITE" id="PS50112"/>
    </source>
</evidence>
<keyword evidence="6" id="KW-0812">Transmembrane</keyword>
<dbReference type="Pfam" id="PF02518">
    <property type="entry name" value="HATPase_c"/>
    <property type="match status" value="1"/>
</dbReference>
<dbReference type="CDD" id="cd00130">
    <property type="entry name" value="PAS"/>
    <property type="match status" value="1"/>
</dbReference>
<dbReference type="InterPro" id="IPR052162">
    <property type="entry name" value="Sensor_kinase/Photoreceptor"/>
</dbReference>
<evidence type="ECO:0000256" key="5">
    <source>
        <dbReference type="ARBA" id="ARBA00022777"/>
    </source>
</evidence>
<dbReference type="PANTHER" id="PTHR43304:SF1">
    <property type="entry name" value="PAC DOMAIN-CONTAINING PROTEIN"/>
    <property type="match status" value="1"/>
</dbReference>
<evidence type="ECO:0000256" key="3">
    <source>
        <dbReference type="ARBA" id="ARBA00022553"/>
    </source>
</evidence>
<dbReference type="SUPFAM" id="SSF55785">
    <property type="entry name" value="PYP-like sensor domain (PAS domain)"/>
    <property type="match status" value="1"/>
</dbReference>
<dbReference type="InterPro" id="IPR000014">
    <property type="entry name" value="PAS"/>
</dbReference>
<dbReference type="SMART" id="SM00091">
    <property type="entry name" value="PAS"/>
    <property type="match status" value="1"/>
</dbReference>
<feature type="domain" description="Histidine kinase" evidence="7">
    <location>
        <begin position="355"/>
        <end position="572"/>
    </location>
</feature>
<gene>
    <name evidence="9" type="ORF">GCM10025791_29350</name>
</gene>
<keyword evidence="6" id="KW-0472">Membrane</keyword>
<organism evidence="9 10">
    <name type="scientific">Halioxenophilus aromaticivorans</name>
    <dbReference type="NCBI Taxonomy" id="1306992"/>
    <lineage>
        <taxon>Bacteria</taxon>
        <taxon>Pseudomonadati</taxon>
        <taxon>Pseudomonadota</taxon>
        <taxon>Gammaproteobacteria</taxon>
        <taxon>Alteromonadales</taxon>
        <taxon>Alteromonadaceae</taxon>
        <taxon>Halioxenophilus</taxon>
    </lineage>
</organism>
<dbReference type="PROSITE" id="PS50112">
    <property type="entry name" value="PAS"/>
    <property type="match status" value="1"/>
</dbReference>
<dbReference type="PRINTS" id="PR00344">
    <property type="entry name" value="BCTRLSENSOR"/>
</dbReference>
<keyword evidence="3" id="KW-0597">Phosphoprotein</keyword>
<feature type="domain" description="PAS" evidence="8">
    <location>
        <begin position="216"/>
        <end position="263"/>
    </location>
</feature>
<evidence type="ECO:0000256" key="1">
    <source>
        <dbReference type="ARBA" id="ARBA00000085"/>
    </source>
</evidence>
<dbReference type="GO" id="GO:0000155">
    <property type="term" value="F:phosphorelay sensor kinase activity"/>
    <property type="evidence" value="ECO:0007669"/>
    <property type="project" value="InterPro"/>
</dbReference>
<keyword evidence="4" id="KW-0808">Transferase</keyword>
<dbReference type="Gene3D" id="3.30.565.10">
    <property type="entry name" value="Histidine kinase-like ATPase, C-terminal domain"/>
    <property type="match status" value="1"/>
</dbReference>
<dbReference type="PANTHER" id="PTHR43304">
    <property type="entry name" value="PHYTOCHROME-LIKE PROTEIN CPH1"/>
    <property type="match status" value="1"/>
</dbReference>
<dbReference type="InterPro" id="IPR007891">
    <property type="entry name" value="CHASE3"/>
</dbReference>
<dbReference type="NCBIfam" id="TIGR00229">
    <property type="entry name" value="sensory_box"/>
    <property type="match status" value="1"/>
</dbReference>
<protein>
    <recommendedName>
        <fullName evidence="2">histidine kinase</fullName>
        <ecNumber evidence="2">2.7.13.3</ecNumber>
    </recommendedName>
</protein>
<dbReference type="CDD" id="cd00082">
    <property type="entry name" value="HisKA"/>
    <property type="match status" value="1"/>
</dbReference>
<dbReference type="Pfam" id="PF13426">
    <property type="entry name" value="PAS_9"/>
    <property type="match status" value="1"/>
</dbReference>
<dbReference type="FunFam" id="3.30.565.10:FF:000006">
    <property type="entry name" value="Sensor histidine kinase WalK"/>
    <property type="match status" value="1"/>
</dbReference>
<dbReference type="InterPro" id="IPR004358">
    <property type="entry name" value="Sig_transdc_His_kin-like_C"/>
</dbReference>
<dbReference type="InterPro" id="IPR003594">
    <property type="entry name" value="HATPase_dom"/>
</dbReference>
<dbReference type="InterPro" id="IPR035965">
    <property type="entry name" value="PAS-like_dom_sf"/>
</dbReference>
<keyword evidence="5" id="KW-0418">Kinase</keyword>
<evidence type="ECO:0000256" key="4">
    <source>
        <dbReference type="ARBA" id="ARBA00022679"/>
    </source>
</evidence>
<feature type="transmembrane region" description="Helical" evidence="6">
    <location>
        <begin position="12"/>
        <end position="33"/>
    </location>
</feature>
<dbReference type="Gene3D" id="1.10.287.130">
    <property type="match status" value="1"/>
</dbReference>
<dbReference type="Pfam" id="PF05227">
    <property type="entry name" value="CHASE3"/>
    <property type="match status" value="1"/>
</dbReference>
<sequence length="573" mass="64042">MHSKLHNNHIASAKALAVTFVLLIVVIGVSLWARYIENDVSDRLADIAAIKSQLTITFSLLQDAETGQRGYLITQEQEYLAPYLTAIKRISAALDHLAQLTADSPALSNRVAMISELAGEKLQELALTIHLAQTQSIEQAAEVVHTNLGRQLMDSVRTHISDLHAIEDHAYRNQMAQLDRVGQWRLMSDVVVFLLFVFAALYVTRFYKLLGLLQKERSYLNAVLEYAPVGIVLVDGGGVIESANEEFSKILGETKGGIAGRSLASYFPKQHLGAILNSQEVPTNQTESARYPFRCEQKALGRRGRLVPVEVLVDKAQIGETDVRFVVIVNDITEQKKAHDLIKNQNLELQNFAYVCSHDLQEPLRMISMYSGELKKQLPSGVLAEESLARYMDYVVDGAVRAQNLVRDLLSFSRLEYQTNQLELVDTAELLDSVVAVQDLLESNQIGLNVKRNELPVVRGHQTILYQLFQNIISNAVKYQSKERALAISVTASDQIACWQFAIQDNGIGIDKRHFDKIFVIFKRLHHQNEYPGTGIGLAICKKIVEIHGGKMWAESTVGEGSTFFFTLKKVQA</sequence>
<dbReference type="EMBL" id="BAABLX010000027">
    <property type="protein sequence ID" value="GAA4947704.1"/>
    <property type="molecule type" value="Genomic_DNA"/>
</dbReference>
<accession>A0AAV3U539</accession>
<dbReference type="AlphaFoldDB" id="A0AAV3U539"/>
<dbReference type="SMART" id="SM00388">
    <property type="entry name" value="HisKA"/>
    <property type="match status" value="1"/>
</dbReference>
<dbReference type="SUPFAM" id="SSF55874">
    <property type="entry name" value="ATPase domain of HSP90 chaperone/DNA topoisomerase II/histidine kinase"/>
    <property type="match status" value="1"/>
</dbReference>